<dbReference type="AlphaFoldDB" id="A0A931YDK9"/>
<sequence length="168" mass="17843">MNRIIAGLMIFIAAFASEAIAGMEVALKCDLSHVQGQLDGTDSIQVDILMSDGLAVWRGNLDSALKVGGGTMVGFATYERVTKLAASAGVNFKMPRNTGSGIAFSNTRGLYFVVLGWKNGQQIAAAIPVAFSPFGVGVGPPDDRWHSGGWFKFPMINDEDWVAWSNGG</sequence>
<accession>A0A931YDK9</accession>
<reference evidence="3" key="1">
    <citation type="submission" date="2020-07" db="EMBL/GenBank/DDBJ databases">
        <title>Huge and variable diversity of episymbiotic CPR bacteria and DPANN archaea in groundwater ecosystems.</title>
        <authorList>
            <person name="He C.Y."/>
            <person name="Keren R."/>
            <person name="Whittaker M."/>
            <person name="Farag I.F."/>
            <person name="Doudna J."/>
            <person name="Cate J.H.D."/>
            <person name="Banfield J.F."/>
        </authorList>
    </citation>
    <scope>NUCLEOTIDE SEQUENCE</scope>
    <source>
        <strain evidence="2">NC_groundwater_191_Ag_S-0.1um_45_8</strain>
        <strain evidence="3">NC_groundwater_418_Ag_B-0.1um_45_10</strain>
    </source>
</reference>
<gene>
    <name evidence="2" type="ORF">HYT38_02045</name>
    <name evidence="3" type="ORF">HYV66_02000</name>
</gene>
<feature type="chain" id="PRO_5036661100" evidence="1">
    <location>
        <begin position="22"/>
        <end position="168"/>
    </location>
</feature>
<keyword evidence="1" id="KW-0732">Signal</keyword>
<dbReference type="Proteomes" id="UP000786662">
    <property type="component" value="Unassembled WGS sequence"/>
</dbReference>
<dbReference type="EMBL" id="JACOYY010000063">
    <property type="protein sequence ID" value="MBI2052439.1"/>
    <property type="molecule type" value="Genomic_DNA"/>
</dbReference>
<evidence type="ECO:0000313" key="4">
    <source>
        <dbReference type="Proteomes" id="UP000709672"/>
    </source>
</evidence>
<dbReference type="Proteomes" id="UP000709672">
    <property type="component" value="Unassembled WGS sequence"/>
</dbReference>
<protein>
    <submittedName>
        <fullName evidence="3">Uncharacterized protein</fullName>
    </submittedName>
</protein>
<comment type="caution">
    <text evidence="3">The sequence shown here is derived from an EMBL/GenBank/DDBJ whole genome shotgun (WGS) entry which is preliminary data.</text>
</comment>
<name>A0A931YDK9_9BACT</name>
<evidence type="ECO:0000313" key="3">
    <source>
        <dbReference type="EMBL" id="MBI2465983.1"/>
    </source>
</evidence>
<proteinExistence type="predicted"/>
<feature type="signal peptide" evidence="1">
    <location>
        <begin position="1"/>
        <end position="21"/>
    </location>
</feature>
<dbReference type="EMBL" id="JACPHQ010000023">
    <property type="protein sequence ID" value="MBI2465983.1"/>
    <property type="molecule type" value="Genomic_DNA"/>
</dbReference>
<organism evidence="3 4">
    <name type="scientific">Candidatus Sungiibacteriota bacterium</name>
    <dbReference type="NCBI Taxonomy" id="2750080"/>
    <lineage>
        <taxon>Bacteria</taxon>
        <taxon>Candidatus Sungiibacteriota</taxon>
    </lineage>
</organism>
<evidence type="ECO:0000313" key="2">
    <source>
        <dbReference type="EMBL" id="MBI2052439.1"/>
    </source>
</evidence>
<evidence type="ECO:0000256" key="1">
    <source>
        <dbReference type="SAM" id="SignalP"/>
    </source>
</evidence>